<dbReference type="AlphaFoldDB" id="A0A7L7LFU9"/>
<proteinExistence type="predicted"/>
<reference evidence="1 2" key="1">
    <citation type="submission" date="2020-06" db="EMBL/GenBank/DDBJ databases">
        <authorList>
            <person name="Hwang Y.J."/>
        </authorList>
    </citation>
    <scope>NUCLEOTIDE SEQUENCE [LARGE SCALE GENOMIC DNA]</scope>
    <source>
        <strain evidence="1 2">KUDC8001</strain>
    </source>
</reference>
<name>A0A7L7LFU9_9BACT</name>
<evidence type="ECO:0000313" key="2">
    <source>
        <dbReference type="Proteomes" id="UP000514509"/>
    </source>
</evidence>
<dbReference type="KEGG" id="add:HUW48_26690"/>
<protein>
    <submittedName>
        <fullName evidence="1">GDYXXLXY domain-containing protein</fullName>
    </submittedName>
</protein>
<accession>A0A7L7LFU9</accession>
<sequence length="193" mass="21996">MSSKKFIIATFILVALVQLYVPAKMILDQKKILKIGTEFKFKTAPVDPHDPFRGKYITLNYAENEIKVPEKENWITGEPVYVSLAIGKDGFAKIKSVAKEKPGNNVPFVKAKVRYVTDNGSNQLTIDYPFDRFYLEESKAYDAELIYQQLQQDTTQITYALVSINNGNAVIKDVLIRDKSIREVVKANQEKKK</sequence>
<gene>
    <name evidence="1" type="ORF">HUW48_26690</name>
</gene>
<dbReference type="RefSeq" id="WP_182413829.1">
    <property type="nucleotide sequence ID" value="NZ_CP055153.1"/>
</dbReference>
<dbReference type="Proteomes" id="UP000514509">
    <property type="component" value="Chromosome"/>
</dbReference>
<dbReference type="EMBL" id="CP055153">
    <property type="protein sequence ID" value="QMU31395.1"/>
    <property type="molecule type" value="Genomic_DNA"/>
</dbReference>
<dbReference type="Pfam" id="PF14345">
    <property type="entry name" value="GDYXXLXY"/>
    <property type="match status" value="1"/>
</dbReference>
<evidence type="ECO:0000313" key="1">
    <source>
        <dbReference type="EMBL" id="QMU31395.1"/>
    </source>
</evidence>
<keyword evidence="2" id="KW-1185">Reference proteome</keyword>
<organism evidence="1 2">
    <name type="scientific">Adhaeribacter radiodurans</name>
    <dbReference type="NCBI Taxonomy" id="2745197"/>
    <lineage>
        <taxon>Bacteria</taxon>
        <taxon>Pseudomonadati</taxon>
        <taxon>Bacteroidota</taxon>
        <taxon>Cytophagia</taxon>
        <taxon>Cytophagales</taxon>
        <taxon>Hymenobacteraceae</taxon>
        <taxon>Adhaeribacter</taxon>
    </lineage>
</organism>
<reference evidence="1 2" key="2">
    <citation type="submission" date="2020-08" db="EMBL/GenBank/DDBJ databases">
        <title>Adhaeribacter dokdonensis sp. nov., isolated from the rhizosphere of Elymus tsukushiensis, a plant native to the Dokdo Islands, Republic of Korea.</title>
        <authorList>
            <person name="Ghim S.Y."/>
        </authorList>
    </citation>
    <scope>NUCLEOTIDE SEQUENCE [LARGE SCALE GENOMIC DNA]</scope>
    <source>
        <strain evidence="1 2">KUDC8001</strain>
    </source>
</reference>
<dbReference type="InterPro" id="IPR025833">
    <property type="entry name" value="GDYXXLXY"/>
</dbReference>